<dbReference type="EMBL" id="BJLF01000010">
    <property type="protein sequence ID" value="GEA51445.1"/>
    <property type="molecule type" value="Genomic_DNA"/>
</dbReference>
<organism evidence="2 3">
    <name type="scientific">Vibrio inusitatus NBRC 102082</name>
    <dbReference type="NCBI Taxonomy" id="1219070"/>
    <lineage>
        <taxon>Bacteria</taxon>
        <taxon>Pseudomonadati</taxon>
        <taxon>Pseudomonadota</taxon>
        <taxon>Gammaproteobacteria</taxon>
        <taxon>Vibrionales</taxon>
        <taxon>Vibrionaceae</taxon>
        <taxon>Vibrio</taxon>
    </lineage>
</organism>
<evidence type="ECO:0000256" key="1">
    <source>
        <dbReference type="SAM" id="Coils"/>
    </source>
</evidence>
<evidence type="ECO:0000313" key="2">
    <source>
        <dbReference type="EMBL" id="GEA51445.1"/>
    </source>
</evidence>
<gene>
    <name evidence="2" type="ORF">VIN01S_22490</name>
</gene>
<accession>A0A4Y3HWP6</accession>
<sequence length="353" mass="39249">MSPAQLSVLVKHQEHCNIDSFPLRFGFSLKEDTECVLLLESKAKTDSKYKGRKVYEGTLIHPESDNYFPGTFVVAENNHRNVLVTAWRNDIDTEYYLSKVMQSLRESGVLTTGDLLAFHPRYKNNELTTHADLVLALSQNKSASQVRLIEQRAEAAVVETKARIEELEQQNQHLEMQVSTLKQQSELKDLLHEVRLTQATTSNGASSQDGKGSFWKGVSIALAIGVVAVGGIVAYQFMNEPVPSSNTTMLSEPPAGAITPDSALRFVDTHATVCGKVVQITDFAKGNYLNFDRMFPQTEFSVVIWKSDANHVAQDESLYTTYSNQNVCVTGEVSSYNGRAQIIVKNPHQLAVY</sequence>
<dbReference type="RefSeq" id="WP_141345807.1">
    <property type="nucleotide sequence ID" value="NZ_BJLF01000010.1"/>
</dbReference>
<evidence type="ECO:0000313" key="3">
    <source>
        <dbReference type="Proteomes" id="UP000318717"/>
    </source>
</evidence>
<dbReference type="AlphaFoldDB" id="A0A4Y3HWP6"/>
<keyword evidence="1" id="KW-0175">Coiled coil</keyword>
<dbReference type="Proteomes" id="UP000318717">
    <property type="component" value="Unassembled WGS sequence"/>
</dbReference>
<dbReference type="OrthoDB" id="6401922at2"/>
<proteinExistence type="predicted"/>
<keyword evidence="3" id="KW-1185">Reference proteome</keyword>
<comment type="caution">
    <text evidence="2">The sequence shown here is derived from an EMBL/GenBank/DDBJ whole genome shotgun (WGS) entry which is preliminary data.</text>
</comment>
<name>A0A4Y3HWP6_9VIBR</name>
<feature type="coiled-coil region" evidence="1">
    <location>
        <begin position="150"/>
        <end position="184"/>
    </location>
</feature>
<reference evidence="2 3" key="1">
    <citation type="submission" date="2019-06" db="EMBL/GenBank/DDBJ databases">
        <title>Whole genome shotgun sequence of Vibrio inusitatus NBRC 102082.</title>
        <authorList>
            <person name="Hosoyama A."/>
            <person name="Uohara A."/>
            <person name="Ohji S."/>
            <person name="Ichikawa N."/>
        </authorList>
    </citation>
    <scope>NUCLEOTIDE SEQUENCE [LARGE SCALE GENOMIC DNA]</scope>
    <source>
        <strain evidence="2 3">NBRC 102082</strain>
    </source>
</reference>
<protein>
    <submittedName>
        <fullName evidence="2">Uncharacterized protein</fullName>
    </submittedName>
</protein>